<accession>A0ABP7BK06</accession>
<evidence type="ECO:0000313" key="2">
    <source>
        <dbReference type="Proteomes" id="UP001500902"/>
    </source>
</evidence>
<proteinExistence type="predicted"/>
<comment type="caution">
    <text evidence="1">The sequence shown here is derived from an EMBL/GenBank/DDBJ whole genome shotgun (WGS) entry which is preliminary data.</text>
</comment>
<organism evidence="1 2">
    <name type="scientific">Nonomuraea antimicrobica</name>
    <dbReference type="NCBI Taxonomy" id="561173"/>
    <lineage>
        <taxon>Bacteria</taxon>
        <taxon>Bacillati</taxon>
        <taxon>Actinomycetota</taxon>
        <taxon>Actinomycetes</taxon>
        <taxon>Streptosporangiales</taxon>
        <taxon>Streptosporangiaceae</taxon>
        <taxon>Nonomuraea</taxon>
    </lineage>
</organism>
<protein>
    <recommendedName>
        <fullName evidence="3">CdiI immunity protein domain-containing protein</fullName>
    </recommendedName>
</protein>
<dbReference type="RefSeq" id="WP_344876597.1">
    <property type="nucleotide sequence ID" value="NZ_BAAAZP010000049.1"/>
</dbReference>
<evidence type="ECO:0000313" key="1">
    <source>
        <dbReference type="EMBL" id="GAA3661675.1"/>
    </source>
</evidence>
<dbReference type="EMBL" id="BAAAZP010000049">
    <property type="protein sequence ID" value="GAA3661675.1"/>
    <property type="molecule type" value="Genomic_DNA"/>
</dbReference>
<evidence type="ECO:0008006" key="3">
    <source>
        <dbReference type="Google" id="ProtNLM"/>
    </source>
</evidence>
<dbReference type="Proteomes" id="UP001500902">
    <property type="component" value="Unassembled WGS sequence"/>
</dbReference>
<name>A0ABP7BK06_9ACTN</name>
<sequence length="213" mass="24175">MDRLSEVSEDMRRYAEDDFGLTWLMSHFHADWTLVAETAISAVRYHLWEGLDPHHVMSLRRDASLLLEGLPSDSIEHLWQSGTESGHFFGRHVPSGSQWMEMLIEECDAWLVRRGTIPSRLDPYDQEAGAGEADSILRELNEAAGAIGAELANQLAQCLHRCTPNLSFRILLRVLSCKGEPISRSQYERFTRIGEALHYGEFVVSNVEYLATQ</sequence>
<keyword evidence="2" id="KW-1185">Reference proteome</keyword>
<gene>
    <name evidence="1" type="ORF">GCM10022224_026490</name>
</gene>
<reference evidence="2" key="1">
    <citation type="journal article" date="2019" name="Int. J. Syst. Evol. Microbiol.">
        <title>The Global Catalogue of Microorganisms (GCM) 10K type strain sequencing project: providing services to taxonomists for standard genome sequencing and annotation.</title>
        <authorList>
            <consortium name="The Broad Institute Genomics Platform"/>
            <consortium name="The Broad Institute Genome Sequencing Center for Infectious Disease"/>
            <person name="Wu L."/>
            <person name="Ma J."/>
        </authorList>
    </citation>
    <scope>NUCLEOTIDE SEQUENCE [LARGE SCALE GENOMIC DNA]</scope>
    <source>
        <strain evidence="2">JCM 16904</strain>
    </source>
</reference>